<feature type="compositionally biased region" description="Pro residues" evidence="6">
    <location>
        <begin position="92"/>
        <end position="107"/>
    </location>
</feature>
<dbReference type="InterPro" id="IPR015940">
    <property type="entry name" value="UBA"/>
</dbReference>
<keyword evidence="3 5" id="KW-0234">DNA repair</keyword>
<evidence type="ECO:0000256" key="2">
    <source>
        <dbReference type="ARBA" id="ARBA00022763"/>
    </source>
</evidence>
<sequence>MKITVKTTQQKVYQVDVEGSDSIGTLKSKIEQAHGHAVDCSEDHLLRYAAWKILSDDKTIESCGIKEKDFLVLMVSKPKPAPAPVATTSAEPAPPAPAPEPVAPVAPAPVAAPTAPTPASEPAAAPAEEQAPAALGTSFLSGPALQSAIDGLCEMGFEREHVQRAMRASFNNPDRAVEYLMNGIPTHLEAEASGQAQAQAAPAAHINLQLAQQHQQQAGGAAGANAQLPGGLNIEAIRNSPQIQQLREELQRNPEGAQVLLQQLAAQNPGIAQMITQNPDMLYQLLGVEADELGEGFLPPNTHVVSLSQPEIEAVQRLESLGFNRQEALQAYLICDKNEDLAANYLFDNQGDDM</sequence>
<dbReference type="PANTHER" id="PTHR10621">
    <property type="entry name" value="UV EXCISION REPAIR PROTEIN RAD23"/>
    <property type="match status" value="1"/>
</dbReference>
<dbReference type="InterPro" id="IPR000626">
    <property type="entry name" value="Ubiquitin-like_dom"/>
</dbReference>
<evidence type="ECO:0000259" key="8">
    <source>
        <dbReference type="PROSITE" id="PS50053"/>
    </source>
</evidence>
<comment type="similarity">
    <text evidence="5">Belongs to the RAD23 family.</text>
</comment>
<dbReference type="GO" id="GO:0005654">
    <property type="term" value="C:nucleoplasm"/>
    <property type="evidence" value="ECO:0007669"/>
    <property type="project" value="TreeGrafter"/>
</dbReference>
<dbReference type="GO" id="GO:0031593">
    <property type="term" value="F:polyubiquitin modification-dependent protein binding"/>
    <property type="evidence" value="ECO:0007669"/>
    <property type="project" value="UniProtKB-UniRule"/>
</dbReference>
<dbReference type="InterPro" id="IPR036353">
    <property type="entry name" value="XPC-bd_sf"/>
</dbReference>
<comment type="function">
    <text evidence="5">Multiubiquitin chain receptor involved in modulation of proteasomal degradation. Involved in nucleotide excision repair.</text>
</comment>
<keyword evidence="5" id="KW-0963">Cytoplasm</keyword>
<evidence type="ECO:0000256" key="6">
    <source>
        <dbReference type="SAM" id="MobiDB-lite"/>
    </source>
</evidence>
<proteinExistence type="inferred from homology"/>
<keyword evidence="10" id="KW-1185">Reference proteome</keyword>
<evidence type="ECO:0000313" key="9">
    <source>
        <dbReference type="EMBL" id="TEB37561.1"/>
    </source>
</evidence>
<dbReference type="SMART" id="SM00165">
    <property type="entry name" value="UBA"/>
    <property type="match status" value="2"/>
</dbReference>
<dbReference type="InterPro" id="IPR015360">
    <property type="entry name" value="XPC-bd"/>
</dbReference>
<dbReference type="CDD" id="cd14281">
    <property type="entry name" value="UBA2_Rad23_like"/>
    <property type="match status" value="1"/>
</dbReference>
<dbReference type="GO" id="GO:0003684">
    <property type="term" value="F:damaged DNA binding"/>
    <property type="evidence" value="ECO:0007669"/>
    <property type="project" value="UniProtKB-UniRule"/>
</dbReference>
<dbReference type="PROSITE" id="PS50053">
    <property type="entry name" value="UBIQUITIN_2"/>
    <property type="match status" value="1"/>
</dbReference>
<keyword evidence="1" id="KW-0677">Repeat</keyword>
<dbReference type="FunFam" id="1.10.8.10:FF:000003">
    <property type="entry name" value="UV excision repair protein RAD23 homolog"/>
    <property type="match status" value="1"/>
</dbReference>
<protein>
    <recommendedName>
        <fullName evidence="5">UV excision repair protein RAD23</fullName>
    </recommendedName>
</protein>
<dbReference type="STRING" id="71717.A0A4Y7TUA5"/>
<organism evidence="9 10">
    <name type="scientific">Coprinellus micaceus</name>
    <name type="common">Glistening ink-cap mushroom</name>
    <name type="synonym">Coprinus micaceus</name>
    <dbReference type="NCBI Taxonomy" id="71717"/>
    <lineage>
        <taxon>Eukaryota</taxon>
        <taxon>Fungi</taxon>
        <taxon>Dikarya</taxon>
        <taxon>Basidiomycota</taxon>
        <taxon>Agaricomycotina</taxon>
        <taxon>Agaricomycetes</taxon>
        <taxon>Agaricomycetidae</taxon>
        <taxon>Agaricales</taxon>
        <taxon>Agaricineae</taxon>
        <taxon>Psathyrellaceae</taxon>
        <taxon>Coprinellus</taxon>
    </lineage>
</organism>
<dbReference type="PANTHER" id="PTHR10621:SF0">
    <property type="entry name" value="UV EXCISION REPAIR PROTEIN RAD23"/>
    <property type="match status" value="1"/>
</dbReference>
<feature type="compositionally biased region" description="Low complexity" evidence="6">
    <location>
        <begin position="108"/>
        <end position="130"/>
    </location>
</feature>
<dbReference type="Pfam" id="PF00627">
    <property type="entry name" value="UBA"/>
    <property type="match status" value="2"/>
</dbReference>
<dbReference type="CDD" id="cd01805">
    <property type="entry name" value="Ubl_Rad23"/>
    <property type="match status" value="1"/>
</dbReference>
<gene>
    <name evidence="9" type="ORF">FA13DRAFT_1752299</name>
</gene>
<evidence type="ECO:0000256" key="3">
    <source>
        <dbReference type="ARBA" id="ARBA00023204"/>
    </source>
</evidence>
<evidence type="ECO:0000256" key="5">
    <source>
        <dbReference type="RuleBase" id="RU367049"/>
    </source>
</evidence>
<dbReference type="SUPFAM" id="SSF46934">
    <property type="entry name" value="UBA-like"/>
    <property type="match status" value="2"/>
</dbReference>
<dbReference type="InterPro" id="IPR006636">
    <property type="entry name" value="STI1_HS-bd"/>
</dbReference>
<evidence type="ECO:0000256" key="4">
    <source>
        <dbReference type="ARBA" id="ARBA00023242"/>
    </source>
</evidence>
<evidence type="ECO:0000259" key="7">
    <source>
        <dbReference type="PROSITE" id="PS50030"/>
    </source>
</evidence>
<keyword evidence="2 5" id="KW-0227">DNA damage</keyword>
<dbReference type="Pfam" id="PF00240">
    <property type="entry name" value="ubiquitin"/>
    <property type="match status" value="1"/>
</dbReference>
<dbReference type="AlphaFoldDB" id="A0A4Y7TUA5"/>
<dbReference type="PROSITE" id="PS50030">
    <property type="entry name" value="UBA"/>
    <property type="match status" value="2"/>
</dbReference>
<dbReference type="GO" id="GO:0006289">
    <property type="term" value="P:nucleotide-excision repair"/>
    <property type="evidence" value="ECO:0007669"/>
    <property type="project" value="UniProtKB-UniRule"/>
</dbReference>
<dbReference type="PRINTS" id="PR01839">
    <property type="entry name" value="RAD23PROTEIN"/>
</dbReference>
<reference evidence="9 10" key="1">
    <citation type="journal article" date="2019" name="Nat. Ecol. Evol.">
        <title>Megaphylogeny resolves global patterns of mushroom evolution.</title>
        <authorList>
            <person name="Varga T."/>
            <person name="Krizsan K."/>
            <person name="Foldi C."/>
            <person name="Dima B."/>
            <person name="Sanchez-Garcia M."/>
            <person name="Sanchez-Ramirez S."/>
            <person name="Szollosi G.J."/>
            <person name="Szarkandi J.G."/>
            <person name="Papp V."/>
            <person name="Albert L."/>
            <person name="Andreopoulos W."/>
            <person name="Angelini C."/>
            <person name="Antonin V."/>
            <person name="Barry K.W."/>
            <person name="Bougher N.L."/>
            <person name="Buchanan P."/>
            <person name="Buyck B."/>
            <person name="Bense V."/>
            <person name="Catcheside P."/>
            <person name="Chovatia M."/>
            <person name="Cooper J."/>
            <person name="Damon W."/>
            <person name="Desjardin D."/>
            <person name="Finy P."/>
            <person name="Geml J."/>
            <person name="Haridas S."/>
            <person name="Hughes K."/>
            <person name="Justo A."/>
            <person name="Karasinski D."/>
            <person name="Kautmanova I."/>
            <person name="Kiss B."/>
            <person name="Kocsube S."/>
            <person name="Kotiranta H."/>
            <person name="LaButti K.M."/>
            <person name="Lechner B.E."/>
            <person name="Liimatainen K."/>
            <person name="Lipzen A."/>
            <person name="Lukacs Z."/>
            <person name="Mihaltcheva S."/>
            <person name="Morgado L.N."/>
            <person name="Niskanen T."/>
            <person name="Noordeloos M.E."/>
            <person name="Ohm R.A."/>
            <person name="Ortiz-Santana B."/>
            <person name="Ovrebo C."/>
            <person name="Racz N."/>
            <person name="Riley R."/>
            <person name="Savchenko A."/>
            <person name="Shiryaev A."/>
            <person name="Soop K."/>
            <person name="Spirin V."/>
            <person name="Szebenyi C."/>
            <person name="Tomsovsky M."/>
            <person name="Tulloss R.E."/>
            <person name="Uehling J."/>
            <person name="Grigoriev I.V."/>
            <person name="Vagvolgyi C."/>
            <person name="Papp T."/>
            <person name="Martin F.M."/>
            <person name="Miettinen O."/>
            <person name="Hibbett D.S."/>
            <person name="Nagy L.G."/>
        </authorList>
    </citation>
    <scope>NUCLEOTIDE SEQUENCE [LARGE SCALE GENOMIC DNA]</scope>
    <source>
        <strain evidence="9 10">FP101781</strain>
    </source>
</reference>
<dbReference type="SMART" id="SM00727">
    <property type="entry name" value="STI1"/>
    <property type="match status" value="1"/>
</dbReference>
<feature type="domain" description="UBA" evidence="7">
    <location>
        <begin position="143"/>
        <end position="183"/>
    </location>
</feature>
<dbReference type="EMBL" id="QPFP01000004">
    <property type="protein sequence ID" value="TEB37561.1"/>
    <property type="molecule type" value="Genomic_DNA"/>
</dbReference>
<comment type="caution">
    <text evidence="9">The sequence shown here is derived from an EMBL/GenBank/DDBJ whole genome shotgun (WGS) entry which is preliminary data.</text>
</comment>
<dbReference type="Gene3D" id="1.10.8.10">
    <property type="entry name" value="DNA helicase RuvA subunit, C-terminal domain"/>
    <property type="match status" value="2"/>
</dbReference>
<evidence type="ECO:0000313" key="10">
    <source>
        <dbReference type="Proteomes" id="UP000298030"/>
    </source>
</evidence>
<dbReference type="Pfam" id="PF09280">
    <property type="entry name" value="XPC-binding"/>
    <property type="match status" value="1"/>
</dbReference>
<dbReference type="GO" id="GO:0070628">
    <property type="term" value="F:proteasome binding"/>
    <property type="evidence" value="ECO:0007669"/>
    <property type="project" value="TreeGrafter"/>
</dbReference>
<accession>A0A4Y7TUA5</accession>
<evidence type="ECO:0000256" key="1">
    <source>
        <dbReference type="ARBA" id="ARBA00022737"/>
    </source>
</evidence>
<keyword evidence="4 5" id="KW-0539">Nucleus</keyword>
<dbReference type="CDD" id="cd14280">
    <property type="entry name" value="UBA1_Rad23_like"/>
    <property type="match status" value="1"/>
</dbReference>
<dbReference type="Gene3D" id="1.10.10.540">
    <property type="entry name" value="XPC-binding domain"/>
    <property type="match status" value="1"/>
</dbReference>
<name>A0A4Y7TUA5_COPMI</name>
<dbReference type="Gene3D" id="3.10.20.90">
    <property type="entry name" value="Phosphatidylinositol 3-kinase Catalytic Subunit, Chain A, domain 1"/>
    <property type="match status" value="1"/>
</dbReference>
<dbReference type="GO" id="GO:0043161">
    <property type="term" value="P:proteasome-mediated ubiquitin-dependent protein catabolic process"/>
    <property type="evidence" value="ECO:0007669"/>
    <property type="project" value="UniProtKB-UniRule"/>
</dbReference>
<dbReference type="SMART" id="SM00213">
    <property type="entry name" value="UBQ"/>
    <property type="match status" value="1"/>
</dbReference>
<dbReference type="GO" id="GO:0005829">
    <property type="term" value="C:cytosol"/>
    <property type="evidence" value="ECO:0007669"/>
    <property type="project" value="TreeGrafter"/>
</dbReference>
<feature type="domain" description="Ubiquitin-like" evidence="8">
    <location>
        <begin position="1"/>
        <end position="80"/>
    </location>
</feature>
<dbReference type="InterPro" id="IPR004806">
    <property type="entry name" value="Rad23"/>
</dbReference>
<comment type="subcellular location">
    <subcellularLocation>
        <location evidence="5">Nucleus</location>
    </subcellularLocation>
    <subcellularLocation>
        <location evidence="5">Cytoplasm</location>
    </subcellularLocation>
</comment>
<dbReference type="Proteomes" id="UP000298030">
    <property type="component" value="Unassembled WGS sequence"/>
</dbReference>
<feature type="domain" description="UBA" evidence="7">
    <location>
        <begin position="309"/>
        <end position="349"/>
    </location>
</feature>
<dbReference type="OrthoDB" id="419317at2759"/>
<feature type="region of interest" description="Disordered" evidence="6">
    <location>
        <begin position="81"/>
        <end position="130"/>
    </location>
</feature>
<dbReference type="SUPFAM" id="SSF101238">
    <property type="entry name" value="XPC-binding domain"/>
    <property type="match status" value="1"/>
</dbReference>
<dbReference type="InterPro" id="IPR009060">
    <property type="entry name" value="UBA-like_sf"/>
</dbReference>
<dbReference type="InterPro" id="IPR029071">
    <property type="entry name" value="Ubiquitin-like_domsf"/>
</dbReference>
<dbReference type="NCBIfam" id="TIGR00601">
    <property type="entry name" value="rad23"/>
    <property type="match status" value="1"/>
</dbReference>
<dbReference type="SUPFAM" id="SSF54236">
    <property type="entry name" value="Ubiquitin-like"/>
    <property type="match status" value="1"/>
</dbReference>
<dbReference type="GO" id="GO:0043130">
    <property type="term" value="F:ubiquitin binding"/>
    <property type="evidence" value="ECO:0007669"/>
    <property type="project" value="UniProtKB-UniRule"/>
</dbReference>
<dbReference type="FunFam" id="1.10.8.10:FF:000002">
    <property type="entry name" value="UV excision repair protein RAD23 homolog"/>
    <property type="match status" value="1"/>
</dbReference>